<dbReference type="EMBL" id="ML170176">
    <property type="protein sequence ID" value="TDL22263.1"/>
    <property type="molecule type" value="Genomic_DNA"/>
</dbReference>
<evidence type="ECO:0000313" key="4">
    <source>
        <dbReference type="Proteomes" id="UP000294933"/>
    </source>
</evidence>
<comment type="similarity">
    <text evidence="1">Belongs to the CDC123 family.</text>
</comment>
<feature type="compositionally biased region" description="Acidic residues" evidence="2">
    <location>
        <begin position="66"/>
        <end position="78"/>
    </location>
</feature>
<dbReference type="InterPro" id="IPR009772">
    <property type="entry name" value="CDC123"/>
</dbReference>
<name>A0A4Y7Q3M1_9AGAM</name>
<dbReference type="Proteomes" id="UP000294933">
    <property type="component" value="Unassembled WGS sequence"/>
</dbReference>
<dbReference type="STRING" id="50990.A0A4Y7Q3M1"/>
<dbReference type="AlphaFoldDB" id="A0A4Y7Q3M1"/>
<sequence length="342" mass="38880">MSLFPKLTQQDILAFQFSSWYHQFSRVSIKSTIIRPLGEDFIRYLSADGVFVPEGSEDIPAQSSLSDDDGDDEDDDSDPPERYAFPELDAKIRIAIKEYGAVFPKLNFSSPKDASWVLPAGSPLKCTSPADVYLLLKSSDFVQHDVNADSVFEGCDDSAALDSPYSLELVLKKWYHIDTSREFRCFVRNNMLIGISQRDCNFYDFLNEQGTQKKMIQAINLFWDSEVRQNWSSKDYTFDLLLTRDLSRAHIIDFNPWAPRTDPLLFTFEELIDIDGNEATLPIFKVIDSRAHPAATQNAPVHQHNMVPLEALALGSGRDLEDFTRELHEEIKRTAVHDQGGK</sequence>
<protein>
    <submittedName>
        <fullName evidence="3">D123-domain-containing protein</fullName>
    </submittedName>
</protein>
<organism evidence="3 4">
    <name type="scientific">Rickenella mellea</name>
    <dbReference type="NCBI Taxonomy" id="50990"/>
    <lineage>
        <taxon>Eukaryota</taxon>
        <taxon>Fungi</taxon>
        <taxon>Dikarya</taxon>
        <taxon>Basidiomycota</taxon>
        <taxon>Agaricomycotina</taxon>
        <taxon>Agaricomycetes</taxon>
        <taxon>Hymenochaetales</taxon>
        <taxon>Rickenellaceae</taxon>
        <taxon>Rickenella</taxon>
    </lineage>
</organism>
<evidence type="ECO:0000313" key="3">
    <source>
        <dbReference type="EMBL" id="TDL22263.1"/>
    </source>
</evidence>
<evidence type="ECO:0000256" key="2">
    <source>
        <dbReference type="SAM" id="MobiDB-lite"/>
    </source>
</evidence>
<dbReference type="VEuPathDB" id="FungiDB:BD410DRAFT_789000"/>
<reference evidence="3 4" key="1">
    <citation type="submission" date="2018-06" db="EMBL/GenBank/DDBJ databases">
        <title>A transcriptomic atlas of mushroom development highlights an independent origin of complex multicellularity.</title>
        <authorList>
            <consortium name="DOE Joint Genome Institute"/>
            <person name="Krizsan K."/>
            <person name="Almasi E."/>
            <person name="Merenyi Z."/>
            <person name="Sahu N."/>
            <person name="Viragh M."/>
            <person name="Koszo T."/>
            <person name="Mondo S."/>
            <person name="Kiss B."/>
            <person name="Balint B."/>
            <person name="Kues U."/>
            <person name="Barry K."/>
            <person name="Hegedus J.C."/>
            <person name="Henrissat B."/>
            <person name="Johnson J."/>
            <person name="Lipzen A."/>
            <person name="Ohm R."/>
            <person name="Nagy I."/>
            <person name="Pangilinan J."/>
            <person name="Yan J."/>
            <person name="Xiong Y."/>
            <person name="Grigoriev I.V."/>
            <person name="Hibbett D.S."/>
            <person name="Nagy L.G."/>
        </authorList>
    </citation>
    <scope>NUCLEOTIDE SEQUENCE [LARGE SCALE GENOMIC DNA]</scope>
    <source>
        <strain evidence="3 4">SZMC22713</strain>
    </source>
</reference>
<proteinExistence type="inferred from homology"/>
<keyword evidence="4" id="KW-1185">Reference proteome</keyword>
<accession>A0A4Y7Q3M1</accession>
<dbReference type="Pfam" id="PF07065">
    <property type="entry name" value="D123"/>
    <property type="match status" value="1"/>
</dbReference>
<dbReference type="GO" id="GO:0005737">
    <property type="term" value="C:cytoplasm"/>
    <property type="evidence" value="ECO:0007669"/>
    <property type="project" value="TreeGrafter"/>
</dbReference>
<dbReference type="PANTHER" id="PTHR15323:SF6">
    <property type="entry name" value="CELL DIVISION CYCLE PROTEIN 123 HOMOLOG"/>
    <property type="match status" value="1"/>
</dbReference>
<feature type="region of interest" description="Disordered" evidence="2">
    <location>
        <begin position="53"/>
        <end position="82"/>
    </location>
</feature>
<gene>
    <name evidence="3" type="ORF">BD410DRAFT_789000</name>
</gene>
<dbReference type="PANTHER" id="PTHR15323">
    <property type="entry name" value="D123 PROTEIN"/>
    <property type="match status" value="1"/>
</dbReference>
<evidence type="ECO:0000256" key="1">
    <source>
        <dbReference type="ARBA" id="ARBA00011047"/>
    </source>
</evidence>
<dbReference type="OrthoDB" id="360540at2759"/>